<accession>A0A1R1I8L9</accession>
<evidence type="ECO:0000259" key="2">
    <source>
        <dbReference type="Pfam" id="PF07510"/>
    </source>
</evidence>
<sequence>MAFSGAELRGLGDVLSGYSFVIPDYQRGYAWSEAQWKALWQDMENIAQTNAQQHFTGMMLLRPCKASTEANCVEVIDGQQRLITVMILANALRQRLGKPFESYDLTFNKNTDLQNFFDFYALNNSAIATRLALEPSSYALNIRDAAKYFEECASRLSEAQAGNLLKILLENFRLFILEVSNGFDIHVAFETLNNRGRRLSQMELLKNRLIYLTTALKGDAAVTANLRLEIHEAWKGIYGCLGRSPKTQNHDDEFLLAHATAYFKRKREAEWLEKTLFENTFAVGNGDLSLDLIRDYVKSLEHGAAWWSHIHAPSRMPKIHQKWLERIAHAGFAYFKPLLLSAYMRASTGLREAVVNPNNHENDLASVVDLLEQVERFIVIVLRLLGNRGSLGKADMDGAAYSLLEHGRDGFFSERNGINKLETSEAIHLVAGFVKAWVDNTEYEDGSFTDSRFPWSGIFSEEDVLRAVERRFRENEGYYKWDFARLAMYEYEESFHKNGNNPVKLGWNDFSFDETVEHIYPRDPAGKGKAYWDKHFEIDGRSNRNRRLSKALQNSVGNLLFLSRSANSSASNEAYTLIEKGAEVGKRGKFSNASYSATEVAQTFEHWNALTIGIRGVAILKFIERRWNINLSNTPDDLSSYLTLCFGAESSPIADGKAGKKIPRNKLVESLKQLPAAKSGPKIKQPDLTAV</sequence>
<evidence type="ECO:0000313" key="4">
    <source>
        <dbReference type="Proteomes" id="UP000187526"/>
    </source>
</evidence>
<dbReference type="InterPro" id="IPR011089">
    <property type="entry name" value="GmrSD_C"/>
</dbReference>
<dbReference type="RefSeq" id="WP_076093722.1">
    <property type="nucleotide sequence ID" value="NZ_MTHD01000002.1"/>
</dbReference>
<dbReference type="PANTHER" id="PTHR35149">
    <property type="entry name" value="SLL5132 PROTEIN"/>
    <property type="match status" value="1"/>
</dbReference>
<name>A0A1R1I8L9_9RHOO</name>
<dbReference type="AlphaFoldDB" id="A0A1R1I8L9"/>
<dbReference type="Pfam" id="PF07510">
    <property type="entry name" value="GmrSD_C"/>
    <property type="match status" value="1"/>
</dbReference>
<feature type="domain" description="GmrSD restriction endonucleases C-terminal" evidence="2">
    <location>
        <begin position="470"/>
        <end position="621"/>
    </location>
</feature>
<dbReference type="STRING" id="418702.BJN45_07905"/>
<gene>
    <name evidence="3" type="ORF">BJN45_07905</name>
</gene>
<dbReference type="Proteomes" id="UP000187526">
    <property type="component" value="Unassembled WGS sequence"/>
</dbReference>
<dbReference type="PANTHER" id="PTHR35149:SF1">
    <property type="entry name" value="DUF5655 DOMAIN-CONTAINING PROTEIN"/>
    <property type="match status" value="1"/>
</dbReference>
<evidence type="ECO:0000259" key="1">
    <source>
        <dbReference type="Pfam" id="PF03235"/>
    </source>
</evidence>
<keyword evidence="4" id="KW-1185">Reference proteome</keyword>
<organism evidence="3 4">
    <name type="scientific">Azonexus hydrophilus</name>
    <dbReference type="NCBI Taxonomy" id="418702"/>
    <lineage>
        <taxon>Bacteria</taxon>
        <taxon>Pseudomonadati</taxon>
        <taxon>Pseudomonadota</taxon>
        <taxon>Betaproteobacteria</taxon>
        <taxon>Rhodocyclales</taxon>
        <taxon>Azonexaceae</taxon>
        <taxon>Azonexus</taxon>
    </lineage>
</organism>
<evidence type="ECO:0008006" key="5">
    <source>
        <dbReference type="Google" id="ProtNLM"/>
    </source>
</evidence>
<proteinExistence type="predicted"/>
<feature type="domain" description="GmrSD restriction endonucleases N-terminal" evidence="1">
    <location>
        <begin position="12"/>
        <end position="209"/>
    </location>
</feature>
<comment type="caution">
    <text evidence="3">The sequence shown here is derived from an EMBL/GenBank/DDBJ whole genome shotgun (WGS) entry which is preliminary data.</text>
</comment>
<protein>
    <recommendedName>
        <fullName evidence="5">DUF262 domain-containing protein</fullName>
    </recommendedName>
</protein>
<dbReference type="InterPro" id="IPR004919">
    <property type="entry name" value="GmrSD_N"/>
</dbReference>
<dbReference type="EMBL" id="MTHD01000002">
    <property type="protein sequence ID" value="OMG55062.1"/>
    <property type="molecule type" value="Genomic_DNA"/>
</dbReference>
<evidence type="ECO:0000313" key="3">
    <source>
        <dbReference type="EMBL" id="OMG55062.1"/>
    </source>
</evidence>
<reference evidence="3 4" key="1">
    <citation type="submission" date="2016-10" db="EMBL/GenBank/DDBJ databases">
        <title>Alkaliphiles isolated from bioreactors.</title>
        <authorList>
            <person name="Salah Z."/>
            <person name="Rout S.P."/>
            <person name="Humphreys P.N."/>
        </authorList>
    </citation>
    <scope>NUCLEOTIDE SEQUENCE [LARGE SCALE GENOMIC DNA]</scope>
    <source>
        <strain evidence="3 4">ZS02</strain>
    </source>
</reference>
<dbReference type="OrthoDB" id="3654724at2"/>
<dbReference type="Pfam" id="PF03235">
    <property type="entry name" value="GmrSD_N"/>
    <property type="match status" value="1"/>
</dbReference>